<dbReference type="PROSITE" id="PS51257">
    <property type="entry name" value="PROKAR_LIPOPROTEIN"/>
    <property type="match status" value="1"/>
</dbReference>
<keyword evidence="3" id="KW-0560">Oxidoreductase</keyword>
<dbReference type="SUPFAM" id="SSF48113">
    <property type="entry name" value="Heme-dependent peroxidases"/>
    <property type="match status" value="1"/>
</dbReference>
<feature type="signal peptide" evidence="7">
    <location>
        <begin position="1"/>
        <end position="20"/>
    </location>
</feature>
<dbReference type="AlphaFoldDB" id="A0AA88I3K1"/>
<keyword evidence="5" id="KW-0349">Heme</keyword>
<reference evidence="8" key="1">
    <citation type="submission" date="2023-07" db="EMBL/GenBank/DDBJ databases">
        <title>Chromosome-level genome assembly of Artemia franciscana.</title>
        <authorList>
            <person name="Jo E."/>
        </authorList>
    </citation>
    <scope>NUCLEOTIDE SEQUENCE</scope>
    <source>
        <tissue evidence="8">Whole body</tissue>
    </source>
</reference>
<evidence type="ECO:0000256" key="1">
    <source>
        <dbReference type="ARBA" id="ARBA00004613"/>
    </source>
</evidence>
<dbReference type="GO" id="GO:0005576">
    <property type="term" value="C:extracellular region"/>
    <property type="evidence" value="ECO:0007669"/>
    <property type="project" value="UniProtKB-SubCell"/>
</dbReference>
<dbReference type="PANTHER" id="PTHR11475:SF106">
    <property type="entry name" value="CURLY SU"/>
    <property type="match status" value="1"/>
</dbReference>
<keyword evidence="3" id="KW-0575">Peroxidase</keyword>
<evidence type="ECO:0000256" key="6">
    <source>
        <dbReference type="SAM" id="MobiDB-lite"/>
    </source>
</evidence>
<dbReference type="InterPro" id="IPR019791">
    <property type="entry name" value="Haem_peroxidase_animal"/>
</dbReference>
<dbReference type="PROSITE" id="PS50292">
    <property type="entry name" value="PEROXIDASE_3"/>
    <property type="match status" value="1"/>
</dbReference>
<evidence type="ECO:0000313" key="8">
    <source>
        <dbReference type="EMBL" id="KAK2721115.1"/>
    </source>
</evidence>
<evidence type="ECO:0008006" key="10">
    <source>
        <dbReference type="Google" id="ProtNLM"/>
    </source>
</evidence>
<dbReference type="FunFam" id="1.10.640.10:FF:000003">
    <property type="entry name" value="chorion peroxidase"/>
    <property type="match status" value="1"/>
</dbReference>
<dbReference type="GO" id="GO:0020037">
    <property type="term" value="F:heme binding"/>
    <property type="evidence" value="ECO:0007669"/>
    <property type="project" value="InterPro"/>
</dbReference>
<dbReference type="Pfam" id="PF03098">
    <property type="entry name" value="An_peroxidase"/>
    <property type="match status" value="1"/>
</dbReference>
<feature type="chain" id="PRO_5041680463" description="Chorion peroxidase" evidence="7">
    <location>
        <begin position="21"/>
        <end position="878"/>
    </location>
</feature>
<feature type="binding site" description="axial binding residue" evidence="5">
    <location>
        <position position="470"/>
    </location>
    <ligand>
        <name>heme b</name>
        <dbReference type="ChEBI" id="CHEBI:60344"/>
    </ligand>
    <ligandPart>
        <name>Fe</name>
        <dbReference type="ChEBI" id="CHEBI:18248"/>
    </ligandPart>
</feature>
<evidence type="ECO:0000256" key="5">
    <source>
        <dbReference type="PIRSR" id="PIRSR619791-2"/>
    </source>
</evidence>
<dbReference type="PANTHER" id="PTHR11475">
    <property type="entry name" value="OXIDASE/PEROXIDASE"/>
    <property type="match status" value="1"/>
</dbReference>
<dbReference type="CDD" id="cd09823">
    <property type="entry name" value="peroxinectin_like"/>
    <property type="match status" value="1"/>
</dbReference>
<feature type="region of interest" description="Disordered" evidence="6">
    <location>
        <begin position="821"/>
        <end position="861"/>
    </location>
</feature>
<comment type="subcellular location">
    <subcellularLocation>
        <location evidence="1">Secreted</location>
    </subcellularLocation>
</comment>
<dbReference type="InterPro" id="IPR010255">
    <property type="entry name" value="Haem_peroxidase_sf"/>
</dbReference>
<gene>
    <name evidence="8" type="ORF">QYM36_003405</name>
</gene>
<evidence type="ECO:0000256" key="7">
    <source>
        <dbReference type="SAM" id="SignalP"/>
    </source>
</evidence>
<evidence type="ECO:0000313" key="9">
    <source>
        <dbReference type="Proteomes" id="UP001187531"/>
    </source>
</evidence>
<dbReference type="Proteomes" id="UP001187531">
    <property type="component" value="Unassembled WGS sequence"/>
</dbReference>
<name>A0AA88I3K1_ARTSF</name>
<sequence length="878" mass="99618">MRVFLYYLGVALFSCTQASGQSGCALIIPGIGKSSNLDRFHGSDHLAIPGETCVTYDSVNAAFQIARSKIGLPAPKGKTLTDQDIDNLGNVIVETTRIIAHQYGLPRDAVYNGLPLIDTKKTVINKFCPAYLKNPKCEVKRYREYNGMCNNLENPHWGAALTANRRVLPAAYADGISAPREGVAGPLPSPRLVSAAVHRDLGYHDHAVTVFLTAWGQAIDHDLTLTADSKDRATDEDPVCCDIPPEKSHPSCLPIEIPPNDKFYSLFRKRCHEFARSAASLKYECKLGPRTQLNMVTHPLDANFVYGSNKEASDTLRAFRRGMMKSFPAFKELGLRELLPLRMENPDDGCLRPSPDIFCFSAGDGRVNQQPMLTTIHLLLLREHNRIATELGRLNQHWDDERLFQETRHIIAAIVQHITYSEFLPMVLGREVMTRYNLILEKNGYTKHRYDPSLEPSQLDAFGAAAFRLHTLLPSTVERWNKNHKYHQSRRLSEILRRPFDMYKPGVCDEYMLGMMNQVAQAMDESMTQEVTNHLFQDEDKRWGLDLAAINIQRGRDHGIPSYNAFREYCGLNRARSWDDLIGVFTNETFRAYTALYSHPDDLDLWSAGISEKSRPGSLVGPVFSCIIAKNFYNLKFGDRFWYENQGYPSAFTPDQIREIRKSRLSTLVCDNSDTADTVQVYAMVLPDHDINPRVACKSGVLQRMDLSAWIENPRSPSPSIYPNLNALDTQNDGLDNLDLDLKPFKDMGLPGFDFPKFPNIPITAVGANLKPHIDPTNAYNTNFVPSKDIVPLEKPIHQERPHFVEPPPFRHPQKNCCPGSFNPVNRPLRRRHDLKISKPLSVENRRSDKPLRKRKHPSRTRNTFRDIIEKLEKKSNL</sequence>
<dbReference type="GO" id="GO:0046872">
    <property type="term" value="F:metal ion binding"/>
    <property type="evidence" value="ECO:0007669"/>
    <property type="project" value="UniProtKB-KW"/>
</dbReference>
<dbReference type="InterPro" id="IPR037120">
    <property type="entry name" value="Haem_peroxidase_sf_animal"/>
</dbReference>
<keyword evidence="2" id="KW-0964">Secreted</keyword>
<dbReference type="GO" id="GO:0006979">
    <property type="term" value="P:response to oxidative stress"/>
    <property type="evidence" value="ECO:0007669"/>
    <property type="project" value="InterPro"/>
</dbReference>
<dbReference type="Gene3D" id="1.10.640.10">
    <property type="entry name" value="Haem peroxidase domain superfamily, animal type"/>
    <property type="match status" value="1"/>
</dbReference>
<dbReference type="EMBL" id="JAVRJZ010000006">
    <property type="protein sequence ID" value="KAK2721115.1"/>
    <property type="molecule type" value="Genomic_DNA"/>
</dbReference>
<protein>
    <recommendedName>
        <fullName evidence="10">Chorion peroxidase</fullName>
    </recommendedName>
</protein>
<keyword evidence="4 7" id="KW-0732">Signal</keyword>
<evidence type="ECO:0000256" key="3">
    <source>
        <dbReference type="ARBA" id="ARBA00022559"/>
    </source>
</evidence>
<keyword evidence="9" id="KW-1185">Reference proteome</keyword>
<keyword evidence="5" id="KW-0408">Iron</keyword>
<comment type="caution">
    <text evidence="8">The sequence shown here is derived from an EMBL/GenBank/DDBJ whole genome shotgun (WGS) entry which is preliminary data.</text>
</comment>
<proteinExistence type="predicted"/>
<dbReference type="GO" id="GO:0004601">
    <property type="term" value="F:peroxidase activity"/>
    <property type="evidence" value="ECO:0007669"/>
    <property type="project" value="UniProtKB-KW"/>
</dbReference>
<accession>A0AA88I3K1</accession>
<dbReference type="PRINTS" id="PR00457">
    <property type="entry name" value="ANPEROXIDASE"/>
</dbReference>
<organism evidence="8 9">
    <name type="scientific">Artemia franciscana</name>
    <name type="common">Brine shrimp</name>
    <name type="synonym">Artemia sanfranciscana</name>
    <dbReference type="NCBI Taxonomy" id="6661"/>
    <lineage>
        <taxon>Eukaryota</taxon>
        <taxon>Metazoa</taxon>
        <taxon>Ecdysozoa</taxon>
        <taxon>Arthropoda</taxon>
        <taxon>Crustacea</taxon>
        <taxon>Branchiopoda</taxon>
        <taxon>Anostraca</taxon>
        <taxon>Artemiidae</taxon>
        <taxon>Artemia</taxon>
    </lineage>
</organism>
<evidence type="ECO:0000256" key="2">
    <source>
        <dbReference type="ARBA" id="ARBA00022525"/>
    </source>
</evidence>
<keyword evidence="5" id="KW-0479">Metal-binding</keyword>
<evidence type="ECO:0000256" key="4">
    <source>
        <dbReference type="ARBA" id="ARBA00022729"/>
    </source>
</evidence>